<name>A0A2J5A144_9ENTR</name>
<dbReference type="AlphaFoldDB" id="A0A2J5A144"/>
<dbReference type="Proteomes" id="UP000234661">
    <property type="component" value="Unassembled WGS sequence"/>
</dbReference>
<dbReference type="EMBL" id="PIET01000011">
    <property type="protein sequence ID" value="PLM69019.1"/>
    <property type="molecule type" value="Genomic_DNA"/>
</dbReference>
<comment type="caution">
    <text evidence="1">The sequence shown here is derived from an EMBL/GenBank/DDBJ whole genome shotgun (WGS) entry which is preliminary data.</text>
</comment>
<protein>
    <submittedName>
        <fullName evidence="1">Uncharacterized protein</fullName>
    </submittedName>
</protein>
<reference evidence="1 2" key="1">
    <citation type="submission" date="2017-11" db="EMBL/GenBank/DDBJ databases">
        <authorList>
            <person name="Han C.G."/>
        </authorList>
    </citation>
    <scope>NUCLEOTIDE SEQUENCE [LARGE SCALE GENOMIC DNA]</scope>
    <source>
        <strain evidence="1 2">A2</strain>
    </source>
</reference>
<gene>
    <name evidence="1" type="ORF">CWM85_01845</name>
</gene>
<sequence>MIRIQPLLAVESVNAFMIIPPERHVNLAVGIVTPGFGDLPDTQAQRTVVCFYRTVAERAAADP</sequence>
<evidence type="ECO:0000313" key="2">
    <source>
        <dbReference type="Proteomes" id="UP000234661"/>
    </source>
</evidence>
<proteinExistence type="predicted"/>
<reference evidence="1 2" key="2">
    <citation type="submission" date="2018-01" db="EMBL/GenBank/DDBJ databases">
        <title>Genomic study of Klebsiella pneumoniae.</title>
        <authorList>
            <person name="Yang Y."/>
            <person name="Bicalho R."/>
        </authorList>
    </citation>
    <scope>NUCLEOTIDE SEQUENCE [LARGE SCALE GENOMIC DNA]</scope>
    <source>
        <strain evidence="1 2">A2</strain>
    </source>
</reference>
<evidence type="ECO:0000313" key="1">
    <source>
        <dbReference type="EMBL" id="PLM69019.1"/>
    </source>
</evidence>
<organism evidence="1 2">
    <name type="scientific">Klebsiella michiganensis</name>
    <dbReference type="NCBI Taxonomy" id="1134687"/>
    <lineage>
        <taxon>Bacteria</taxon>
        <taxon>Pseudomonadati</taxon>
        <taxon>Pseudomonadota</taxon>
        <taxon>Gammaproteobacteria</taxon>
        <taxon>Enterobacterales</taxon>
        <taxon>Enterobacteriaceae</taxon>
        <taxon>Klebsiella/Raoultella group</taxon>
        <taxon>Klebsiella</taxon>
    </lineage>
</organism>
<accession>A0A2J5A144</accession>